<dbReference type="Proteomes" id="UP000314294">
    <property type="component" value="Unassembled WGS sequence"/>
</dbReference>
<sequence>MVEHVTFSGEFSLRRDRKQREGGLELSPAGVSRLLSFLTPPCGARGQGVTPPRGQGCTLQATGCSLALSSLSWLGGGGPRLRGSVPRGRSRPPYALSLEAGLPASLDTAAETDPQIPAADGGADATVSATGPATGLTLHLAATDGALLLSVAPSCFQTCCGAGGRRRGLWAA</sequence>
<evidence type="ECO:0000313" key="2">
    <source>
        <dbReference type="Proteomes" id="UP000314294"/>
    </source>
</evidence>
<proteinExistence type="predicted"/>
<protein>
    <submittedName>
        <fullName evidence="1">Uncharacterized protein</fullName>
    </submittedName>
</protein>
<evidence type="ECO:0000313" key="1">
    <source>
        <dbReference type="EMBL" id="TNN27853.1"/>
    </source>
</evidence>
<dbReference type="EMBL" id="SRLO01007646">
    <property type="protein sequence ID" value="TNN27853.1"/>
    <property type="molecule type" value="Genomic_DNA"/>
</dbReference>
<organism evidence="1 2">
    <name type="scientific">Liparis tanakae</name>
    <name type="common">Tanaka's snailfish</name>
    <dbReference type="NCBI Taxonomy" id="230148"/>
    <lineage>
        <taxon>Eukaryota</taxon>
        <taxon>Metazoa</taxon>
        <taxon>Chordata</taxon>
        <taxon>Craniata</taxon>
        <taxon>Vertebrata</taxon>
        <taxon>Euteleostomi</taxon>
        <taxon>Actinopterygii</taxon>
        <taxon>Neopterygii</taxon>
        <taxon>Teleostei</taxon>
        <taxon>Neoteleostei</taxon>
        <taxon>Acanthomorphata</taxon>
        <taxon>Eupercaria</taxon>
        <taxon>Perciformes</taxon>
        <taxon>Cottioidei</taxon>
        <taxon>Cottales</taxon>
        <taxon>Liparidae</taxon>
        <taxon>Liparis</taxon>
    </lineage>
</organism>
<name>A0A4Z2EGE1_9TELE</name>
<keyword evidence="2" id="KW-1185">Reference proteome</keyword>
<reference evidence="1 2" key="1">
    <citation type="submission" date="2019-03" db="EMBL/GenBank/DDBJ databases">
        <title>First draft genome of Liparis tanakae, snailfish: a comprehensive survey of snailfish specific genes.</title>
        <authorList>
            <person name="Kim W."/>
            <person name="Song I."/>
            <person name="Jeong J.-H."/>
            <person name="Kim D."/>
            <person name="Kim S."/>
            <person name="Ryu S."/>
            <person name="Song J.Y."/>
            <person name="Lee S.K."/>
        </authorList>
    </citation>
    <scope>NUCLEOTIDE SEQUENCE [LARGE SCALE GENOMIC DNA]</scope>
    <source>
        <tissue evidence="1">Muscle</tissue>
    </source>
</reference>
<comment type="caution">
    <text evidence="1">The sequence shown here is derived from an EMBL/GenBank/DDBJ whole genome shotgun (WGS) entry which is preliminary data.</text>
</comment>
<dbReference type="AlphaFoldDB" id="A0A4Z2EGE1"/>
<gene>
    <name evidence="1" type="ORF">EYF80_061998</name>
</gene>
<accession>A0A4Z2EGE1</accession>